<dbReference type="InterPro" id="IPR013321">
    <property type="entry name" value="Arc_rbn_hlx_hlx"/>
</dbReference>
<protein>
    <recommendedName>
        <fullName evidence="3">CopG family transcriptional regulator</fullName>
    </recommendedName>
</protein>
<dbReference type="EMBL" id="CP003732">
    <property type="protein sequence ID" value="AFV12776.1"/>
    <property type="molecule type" value="Genomic_DNA"/>
</dbReference>
<dbReference type="RefSeq" id="WP_015051637.1">
    <property type="nucleotide sequence ID" value="NC_018870.1"/>
</dbReference>
<gene>
    <name evidence="1" type="ordered locus">Tph_c26020</name>
</gene>
<dbReference type="GO" id="GO:0006355">
    <property type="term" value="P:regulation of DNA-templated transcription"/>
    <property type="evidence" value="ECO:0007669"/>
    <property type="project" value="InterPro"/>
</dbReference>
<dbReference type="Proteomes" id="UP000000467">
    <property type="component" value="Chromosome"/>
</dbReference>
<keyword evidence="2" id="KW-1185">Reference proteome</keyword>
<evidence type="ECO:0000313" key="2">
    <source>
        <dbReference type="Proteomes" id="UP000000467"/>
    </source>
</evidence>
<evidence type="ECO:0008006" key="3">
    <source>
        <dbReference type="Google" id="ProtNLM"/>
    </source>
</evidence>
<reference evidence="1 2" key="1">
    <citation type="journal article" date="2012" name="BMC Genomics">
        <title>Genome-guided analysis of physiological and morphological traits of the fermentative acetate oxidizer Thermacetogenium phaeum.</title>
        <authorList>
            <person name="Oehler D."/>
            <person name="Poehlein A."/>
            <person name="Leimbach A."/>
            <person name="Muller N."/>
            <person name="Daniel R."/>
            <person name="Gottschalk G."/>
            <person name="Schink B."/>
        </authorList>
    </citation>
    <scope>NUCLEOTIDE SEQUENCE [LARGE SCALE GENOMIC DNA]</scope>
    <source>
        <strain evidence="2">ATCC BAA-254 / DSM 26808 / PB</strain>
    </source>
</reference>
<dbReference type="Gene3D" id="1.10.1220.10">
    <property type="entry name" value="Met repressor-like"/>
    <property type="match status" value="1"/>
</dbReference>
<proteinExistence type="predicted"/>
<dbReference type="STRING" id="1089553.Tph_c26020"/>
<organism evidence="1 2">
    <name type="scientific">Thermacetogenium phaeum (strain ATCC BAA-254 / DSM 26808 / PB)</name>
    <dbReference type="NCBI Taxonomy" id="1089553"/>
    <lineage>
        <taxon>Bacteria</taxon>
        <taxon>Bacillati</taxon>
        <taxon>Bacillota</taxon>
        <taxon>Clostridia</taxon>
        <taxon>Thermoanaerobacterales</taxon>
        <taxon>Thermoanaerobacteraceae</taxon>
        <taxon>Thermacetogenium</taxon>
    </lineage>
</organism>
<name>K4LII2_THEPS</name>
<dbReference type="AlphaFoldDB" id="K4LII2"/>
<evidence type="ECO:0000313" key="1">
    <source>
        <dbReference type="EMBL" id="AFV12776.1"/>
    </source>
</evidence>
<dbReference type="HOGENOM" id="CLU_2572763_0_0_9"/>
<dbReference type="OrthoDB" id="1725213at2"/>
<sequence>MRQKLGTSINARLLYRAKLLAFQEQKHLNEIIEEALEQYLSENRIKTKGCSSPAVKSTKGCIPANADLVKKVLEEEAFFEV</sequence>
<accession>K4LII2</accession>
<dbReference type="KEGG" id="tpz:Tph_c26020"/>